<feature type="domain" description="C2H2-type" evidence="5">
    <location>
        <begin position="6"/>
        <end position="27"/>
    </location>
</feature>
<organism evidence="6">
    <name type="scientific">viral metagenome</name>
    <dbReference type="NCBI Taxonomy" id="1070528"/>
    <lineage>
        <taxon>unclassified sequences</taxon>
        <taxon>metagenomes</taxon>
        <taxon>organismal metagenomes</taxon>
    </lineage>
</organism>
<dbReference type="InterPro" id="IPR013087">
    <property type="entry name" value="Znf_C2H2_type"/>
</dbReference>
<proteinExistence type="predicted"/>
<dbReference type="Pfam" id="PF00096">
    <property type="entry name" value="zf-C2H2"/>
    <property type="match status" value="1"/>
</dbReference>
<dbReference type="EMBL" id="MN740101">
    <property type="protein sequence ID" value="QHT87762.1"/>
    <property type="molecule type" value="Genomic_DNA"/>
</dbReference>
<evidence type="ECO:0000313" key="6">
    <source>
        <dbReference type="EMBL" id="QHT87762.1"/>
    </source>
</evidence>
<dbReference type="PANTHER" id="PTHR24394">
    <property type="entry name" value="ZINC FINGER PROTEIN"/>
    <property type="match status" value="1"/>
</dbReference>
<keyword evidence="1" id="KW-0479">Metal-binding</keyword>
<dbReference type="SMART" id="SM00355">
    <property type="entry name" value="ZnF_C2H2"/>
    <property type="match status" value="3"/>
</dbReference>
<name>A0A6C0I4P3_9ZZZZ</name>
<evidence type="ECO:0000256" key="3">
    <source>
        <dbReference type="ARBA" id="ARBA00022771"/>
    </source>
</evidence>
<dbReference type="PROSITE" id="PS50157">
    <property type="entry name" value="ZINC_FINGER_C2H2_2"/>
    <property type="match status" value="1"/>
</dbReference>
<reference evidence="6" key="1">
    <citation type="journal article" date="2020" name="Nature">
        <title>Giant virus diversity and host interactions through global metagenomics.</title>
        <authorList>
            <person name="Schulz F."/>
            <person name="Roux S."/>
            <person name="Paez-Espino D."/>
            <person name="Jungbluth S."/>
            <person name="Walsh D.A."/>
            <person name="Denef V.J."/>
            <person name="McMahon K.D."/>
            <person name="Konstantinidis K.T."/>
            <person name="Eloe-Fadrosh E.A."/>
            <person name="Kyrpides N.C."/>
            <person name="Woyke T."/>
        </authorList>
    </citation>
    <scope>NUCLEOTIDE SEQUENCE</scope>
    <source>
        <strain evidence="6">GVMAG-M-3300023184-191</strain>
    </source>
</reference>
<protein>
    <recommendedName>
        <fullName evidence="5">C2H2-type domain-containing protein</fullName>
    </recommendedName>
</protein>
<dbReference type="SUPFAM" id="SSF57667">
    <property type="entry name" value="beta-beta-alpha zinc fingers"/>
    <property type="match status" value="1"/>
</dbReference>
<keyword evidence="3" id="KW-0863">Zinc-finger</keyword>
<evidence type="ECO:0000256" key="2">
    <source>
        <dbReference type="ARBA" id="ARBA00022737"/>
    </source>
</evidence>
<dbReference type="AlphaFoldDB" id="A0A6C0I4P3"/>
<dbReference type="GO" id="GO:0005634">
    <property type="term" value="C:nucleus"/>
    <property type="evidence" value="ECO:0007669"/>
    <property type="project" value="TreeGrafter"/>
</dbReference>
<keyword evidence="2" id="KW-0677">Repeat</keyword>
<evidence type="ECO:0000256" key="4">
    <source>
        <dbReference type="ARBA" id="ARBA00022833"/>
    </source>
</evidence>
<dbReference type="GO" id="GO:0008270">
    <property type="term" value="F:zinc ion binding"/>
    <property type="evidence" value="ECO:0007669"/>
    <property type="project" value="UniProtKB-KW"/>
</dbReference>
<evidence type="ECO:0000256" key="1">
    <source>
        <dbReference type="ARBA" id="ARBA00022723"/>
    </source>
</evidence>
<accession>A0A6C0I4P3</accession>
<dbReference type="GO" id="GO:0000981">
    <property type="term" value="F:DNA-binding transcription factor activity, RNA polymerase II-specific"/>
    <property type="evidence" value="ECO:0007669"/>
    <property type="project" value="TreeGrafter"/>
</dbReference>
<dbReference type="PANTHER" id="PTHR24394:SF29">
    <property type="entry name" value="MYONEURIN"/>
    <property type="match status" value="1"/>
</dbReference>
<dbReference type="InterPro" id="IPR036236">
    <property type="entry name" value="Znf_C2H2_sf"/>
</dbReference>
<keyword evidence="4" id="KW-0862">Zinc</keyword>
<sequence>MEKESFSCNNCGKTYALKNSLWHHMKTCVVSPVANYKCDNCPKTFTTRSGKWYHEKKCEGVDSKKAHSCPHCGKGYDARNSLWYHEQKCADKTKKTNANNNATSITVMSKMDLDMETKTESTPIKCIKKMNNPSSTESVTTATNSNATTDFNMMKIVEQLIEQNKTLQTQLIELSKERNMVINNTTNTTNQQFNLQVFLNTECKDAIKLSDFVKSLNITVEDLEFTKNNGIIEGVSSIIVNNLKGMDVHKRPIHCTDAKREIMYVKNDEWEKDDDCANIKKFIYLTSCYQIKRIQDWIDAHPGWESKEKLHTEYLALCKELYKNIEKDDNAHKKIIKGFIKNIQIDKHKTQI</sequence>
<dbReference type="Gene3D" id="3.30.160.60">
    <property type="entry name" value="Classic Zinc Finger"/>
    <property type="match status" value="1"/>
</dbReference>
<evidence type="ECO:0000259" key="5">
    <source>
        <dbReference type="PROSITE" id="PS50157"/>
    </source>
</evidence>